<dbReference type="InterPro" id="IPR036291">
    <property type="entry name" value="NAD(P)-bd_dom_sf"/>
</dbReference>
<dbReference type="AlphaFoldDB" id="W1P734"/>
<evidence type="ECO:0000313" key="4">
    <source>
        <dbReference type="Proteomes" id="UP000017836"/>
    </source>
</evidence>
<dbReference type="InterPro" id="IPR045000">
    <property type="entry name" value="TR"/>
</dbReference>
<proteinExistence type="predicted"/>
<dbReference type="EMBL" id="KI393980">
    <property type="protein sequence ID" value="ERN05677.1"/>
    <property type="molecule type" value="Genomic_DNA"/>
</dbReference>
<dbReference type="HOGENOM" id="CLU_010194_1_1_1"/>
<dbReference type="InterPro" id="IPR020904">
    <property type="entry name" value="Sc_DH/Rdtase_CS"/>
</dbReference>
<gene>
    <name evidence="3" type="ORF">AMTR_s00006p00180530</name>
</gene>
<organism evidence="3 4">
    <name type="scientific">Amborella trichopoda</name>
    <dbReference type="NCBI Taxonomy" id="13333"/>
    <lineage>
        <taxon>Eukaryota</taxon>
        <taxon>Viridiplantae</taxon>
        <taxon>Streptophyta</taxon>
        <taxon>Embryophyta</taxon>
        <taxon>Tracheophyta</taxon>
        <taxon>Spermatophyta</taxon>
        <taxon>Magnoliopsida</taxon>
        <taxon>Amborellales</taxon>
        <taxon>Amborellaceae</taxon>
        <taxon>Amborella</taxon>
    </lineage>
</organism>
<dbReference type="Pfam" id="PF13561">
    <property type="entry name" value="adh_short_C2"/>
    <property type="match status" value="1"/>
</dbReference>
<dbReference type="Gramene" id="ERN05677">
    <property type="protein sequence ID" value="ERN05677"/>
    <property type="gene ID" value="AMTR_s00006p00180530"/>
</dbReference>
<dbReference type="OMA" id="LHEWKAM"/>
<accession>W1P734</accession>
<dbReference type="Proteomes" id="UP000017836">
    <property type="component" value="Unassembled WGS sequence"/>
</dbReference>
<dbReference type="PANTHER" id="PTHR42898:SF6">
    <property type="entry name" value="NADP-DEPENDENT MANNITOL DEHYDROGENASE"/>
    <property type="match status" value="1"/>
</dbReference>
<name>W1P734_AMBTC</name>
<keyword evidence="2" id="KW-0560">Oxidoreductase</keyword>
<dbReference type="eggNOG" id="KOG0725">
    <property type="taxonomic scope" value="Eukaryota"/>
</dbReference>
<dbReference type="PRINTS" id="PR00081">
    <property type="entry name" value="GDHRDH"/>
</dbReference>
<dbReference type="STRING" id="13333.W1P734"/>
<dbReference type="PRINTS" id="PR00080">
    <property type="entry name" value="SDRFAMILY"/>
</dbReference>
<dbReference type="SUPFAM" id="SSF51735">
    <property type="entry name" value="NAD(P)-binding Rossmann-fold domains"/>
    <property type="match status" value="1"/>
</dbReference>
<protein>
    <submittedName>
        <fullName evidence="3">Uncharacterized protein</fullName>
    </submittedName>
</protein>
<dbReference type="PANTHER" id="PTHR42898">
    <property type="entry name" value="TROPINONE REDUCTASE"/>
    <property type="match status" value="1"/>
</dbReference>
<dbReference type="Gene3D" id="3.40.50.720">
    <property type="entry name" value="NAD(P)-binding Rossmann-like Domain"/>
    <property type="match status" value="1"/>
</dbReference>
<evidence type="ECO:0000256" key="1">
    <source>
        <dbReference type="ARBA" id="ARBA00022857"/>
    </source>
</evidence>
<sequence>MDPNGPLGRAIVEELAGLGASVYTCTLDEGEHNQCLHEWKAMGLDIHGLVCNLSLHPNREKLIETVSAHFKGKLNILVNNVGTYIAKPTVAYTAEELSFVMETNFGSAYHMCQLSHPLLKASEVGNIVFISSVAGVVGVAVACGTPYAATKGAMNQITKNLACEWAKDNIQINSVSPWFIRTLAKDLIPNKILESVVARSPMRRIGEPEEVASLVACQLHHISQAKSFVLMVE</sequence>
<reference evidence="4" key="1">
    <citation type="journal article" date="2013" name="Science">
        <title>The Amborella genome and the evolution of flowering plants.</title>
        <authorList>
            <consortium name="Amborella Genome Project"/>
        </authorList>
    </citation>
    <scope>NUCLEOTIDE SEQUENCE [LARGE SCALE GENOMIC DNA]</scope>
</reference>
<dbReference type="PROSITE" id="PS00061">
    <property type="entry name" value="ADH_SHORT"/>
    <property type="match status" value="1"/>
</dbReference>
<evidence type="ECO:0000313" key="3">
    <source>
        <dbReference type="EMBL" id="ERN05677.1"/>
    </source>
</evidence>
<evidence type="ECO:0000256" key="2">
    <source>
        <dbReference type="ARBA" id="ARBA00023002"/>
    </source>
</evidence>
<keyword evidence="4" id="KW-1185">Reference proteome</keyword>
<dbReference type="InterPro" id="IPR002347">
    <property type="entry name" value="SDR_fam"/>
</dbReference>
<keyword evidence="1" id="KW-0521">NADP</keyword>
<dbReference type="GO" id="GO:0016491">
    <property type="term" value="F:oxidoreductase activity"/>
    <property type="evidence" value="ECO:0007669"/>
    <property type="project" value="UniProtKB-KW"/>
</dbReference>